<gene>
    <name evidence="1" type="ORF">jaqu_37670</name>
</gene>
<evidence type="ECO:0000313" key="2">
    <source>
        <dbReference type="Proteomes" id="UP000032232"/>
    </source>
</evidence>
<dbReference type="InterPro" id="IPR027417">
    <property type="entry name" value="P-loop_NTPase"/>
</dbReference>
<dbReference type="STRING" id="935700.jaqu_37670"/>
<dbReference type="Proteomes" id="UP000032232">
    <property type="component" value="Unassembled WGS sequence"/>
</dbReference>
<dbReference type="AlphaFoldDB" id="A0A0D1CIE3"/>
<dbReference type="SUPFAM" id="SSF52540">
    <property type="entry name" value="P-loop containing nucleoside triphosphate hydrolases"/>
    <property type="match status" value="1"/>
</dbReference>
<dbReference type="PANTHER" id="PTHR37816:SF3">
    <property type="entry name" value="MODULATES DNA TOPOLOGY"/>
    <property type="match status" value="1"/>
</dbReference>
<keyword evidence="2" id="KW-1185">Reference proteome</keyword>
<dbReference type="PANTHER" id="PTHR37816">
    <property type="entry name" value="YALI0E33011P"/>
    <property type="match status" value="1"/>
</dbReference>
<proteinExistence type="predicted"/>
<sequence length="171" mass="20121">MIIGQPGAGKSTLAREMGRILDLPVFHIDHIHWMPGWRERPREDKTRLCREVHALDRWIFEGGHSVTWPERLARADMLVWIDLPISLRLWRVTRRGLRKEHRPDLPADCPERLDPEFLRWIWATRHSARINCARLFQGAGDDKRRFHLRNPRAVRGFSVALAYARRKGTLG</sequence>
<dbReference type="PATRIC" id="fig|935700.4.peg.3882"/>
<organism evidence="1 2">
    <name type="scientific">Jannaschia aquimarina</name>
    <dbReference type="NCBI Taxonomy" id="935700"/>
    <lineage>
        <taxon>Bacteria</taxon>
        <taxon>Pseudomonadati</taxon>
        <taxon>Pseudomonadota</taxon>
        <taxon>Alphaproteobacteria</taxon>
        <taxon>Rhodobacterales</taxon>
        <taxon>Roseobacteraceae</taxon>
        <taxon>Jannaschia</taxon>
    </lineage>
</organism>
<protein>
    <submittedName>
        <fullName evidence="1">Topology modulation protein</fullName>
    </submittedName>
</protein>
<name>A0A0D1CIE3_9RHOB</name>
<accession>A0A0D1CIE3</accession>
<reference evidence="1 2" key="1">
    <citation type="submission" date="2015-02" db="EMBL/GenBank/DDBJ databases">
        <title>Genome Sequence of Jannaschia aquimarina DSM28248, a member of the Roseobacter clade.</title>
        <authorList>
            <person name="Voget S."/>
            <person name="Daniel R."/>
        </authorList>
    </citation>
    <scope>NUCLEOTIDE SEQUENCE [LARGE SCALE GENOMIC DNA]</scope>
    <source>
        <strain evidence="1 2">GSW-M26</strain>
    </source>
</reference>
<dbReference type="InterPro" id="IPR052922">
    <property type="entry name" value="Cytidylate_Kinase-2"/>
</dbReference>
<dbReference type="OrthoDB" id="7210594at2"/>
<dbReference type="Gene3D" id="3.40.50.300">
    <property type="entry name" value="P-loop containing nucleotide triphosphate hydrolases"/>
    <property type="match status" value="1"/>
</dbReference>
<comment type="caution">
    <text evidence="1">The sequence shown here is derived from an EMBL/GenBank/DDBJ whole genome shotgun (WGS) entry which is preliminary data.</text>
</comment>
<evidence type="ECO:0000313" key="1">
    <source>
        <dbReference type="EMBL" id="KIT14477.1"/>
    </source>
</evidence>
<dbReference type="EMBL" id="JYFE01000074">
    <property type="protein sequence ID" value="KIT14477.1"/>
    <property type="molecule type" value="Genomic_DNA"/>
</dbReference>